<evidence type="ECO:0000313" key="3">
    <source>
        <dbReference type="Proteomes" id="UP000308652"/>
    </source>
</evidence>
<reference evidence="2 3" key="1">
    <citation type="journal article" date="2019" name="Nat. Ecol. Evol.">
        <title>Megaphylogeny resolves global patterns of mushroom evolution.</title>
        <authorList>
            <person name="Varga T."/>
            <person name="Krizsan K."/>
            <person name="Foldi C."/>
            <person name="Dima B."/>
            <person name="Sanchez-Garcia M."/>
            <person name="Sanchez-Ramirez S."/>
            <person name="Szollosi G.J."/>
            <person name="Szarkandi J.G."/>
            <person name="Papp V."/>
            <person name="Albert L."/>
            <person name="Andreopoulos W."/>
            <person name="Angelini C."/>
            <person name="Antonin V."/>
            <person name="Barry K.W."/>
            <person name="Bougher N.L."/>
            <person name="Buchanan P."/>
            <person name="Buyck B."/>
            <person name="Bense V."/>
            <person name="Catcheside P."/>
            <person name="Chovatia M."/>
            <person name="Cooper J."/>
            <person name="Damon W."/>
            <person name="Desjardin D."/>
            <person name="Finy P."/>
            <person name="Geml J."/>
            <person name="Haridas S."/>
            <person name="Hughes K."/>
            <person name="Justo A."/>
            <person name="Karasinski D."/>
            <person name="Kautmanova I."/>
            <person name="Kiss B."/>
            <person name="Kocsube S."/>
            <person name="Kotiranta H."/>
            <person name="LaButti K.M."/>
            <person name="Lechner B.E."/>
            <person name="Liimatainen K."/>
            <person name="Lipzen A."/>
            <person name="Lukacs Z."/>
            <person name="Mihaltcheva S."/>
            <person name="Morgado L.N."/>
            <person name="Niskanen T."/>
            <person name="Noordeloos M.E."/>
            <person name="Ohm R.A."/>
            <person name="Ortiz-Santana B."/>
            <person name="Ovrebo C."/>
            <person name="Racz N."/>
            <person name="Riley R."/>
            <person name="Savchenko A."/>
            <person name="Shiryaev A."/>
            <person name="Soop K."/>
            <person name="Spirin V."/>
            <person name="Szebenyi C."/>
            <person name="Tomsovsky M."/>
            <person name="Tulloss R.E."/>
            <person name="Uehling J."/>
            <person name="Grigoriev I.V."/>
            <person name="Vagvolgyi C."/>
            <person name="Papp T."/>
            <person name="Martin F.M."/>
            <person name="Miettinen O."/>
            <person name="Hibbett D.S."/>
            <person name="Nagy L.G."/>
        </authorList>
    </citation>
    <scope>NUCLEOTIDE SEQUENCE [LARGE SCALE GENOMIC DNA]</scope>
    <source>
        <strain evidence="2 3">CBS 166.37</strain>
    </source>
</reference>
<evidence type="ECO:0000313" key="2">
    <source>
        <dbReference type="EMBL" id="TFK41720.1"/>
    </source>
</evidence>
<gene>
    <name evidence="2" type="ORF">BDQ12DRAFT_663754</name>
</gene>
<evidence type="ECO:0000256" key="1">
    <source>
        <dbReference type="SAM" id="MobiDB-lite"/>
    </source>
</evidence>
<dbReference type="Proteomes" id="UP000308652">
    <property type="component" value="Unassembled WGS sequence"/>
</dbReference>
<feature type="region of interest" description="Disordered" evidence="1">
    <location>
        <begin position="1"/>
        <end position="20"/>
    </location>
</feature>
<keyword evidence="3" id="KW-1185">Reference proteome</keyword>
<accession>A0A5C3M8Y4</accession>
<dbReference type="EMBL" id="ML213594">
    <property type="protein sequence ID" value="TFK41720.1"/>
    <property type="molecule type" value="Genomic_DNA"/>
</dbReference>
<protein>
    <submittedName>
        <fullName evidence="2">Uncharacterized protein</fullName>
    </submittedName>
</protein>
<proteinExistence type="predicted"/>
<sequence length="157" mass="17993">MPDVNYERHGDGGARTRKGQEIQDVAGSLVLCQRAEVEPWRKKSVEKTWRRKVEDWDKGARRIAEGFPDMGGLMNNMETERGGLNVEEELRAVEALKTEVNMDMLKKGGRGKLCIGEWADRKRGFGYINGIRKRKQRPRDNEWNICQKDFGIVAADT</sequence>
<organism evidence="2 3">
    <name type="scientific">Crucibulum laeve</name>
    <dbReference type="NCBI Taxonomy" id="68775"/>
    <lineage>
        <taxon>Eukaryota</taxon>
        <taxon>Fungi</taxon>
        <taxon>Dikarya</taxon>
        <taxon>Basidiomycota</taxon>
        <taxon>Agaricomycotina</taxon>
        <taxon>Agaricomycetes</taxon>
        <taxon>Agaricomycetidae</taxon>
        <taxon>Agaricales</taxon>
        <taxon>Agaricineae</taxon>
        <taxon>Nidulariaceae</taxon>
        <taxon>Crucibulum</taxon>
    </lineage>
</organism>
<name>A0A5C3M8Y4_9AGAR</name>
<dbReference type="AlphaFoldDB" id="A0A5C3M8Y4"/>